<sequence>MNDLIIYNTDDGKSNVALLVRENQVWLTQNQLAELFDTTVQNIGLHIKNILQDNELEEISVIKDSFITAEDGKQYQTQHYSLEMILAVGFRVRSKRGVQFRRWANTVLRSYLEKVFFIDSERLKKIFESGELDEEVVCRHFRHTTQHGAIESLQ</sequence>
<keyword evidence="2" id="KW-1185">Reference proteome</keyword>
<dbReference type="AlphaFoldDB" id="A0A4R1L114"/>
<name>A0A4R1L114_9PAST</name>
<evidence type="ECO:0000313" key="2">
    <source>
        <dbReference type="Proteomes" id="UP000295496"/>
    </source>
</evidence>
<dbReference type="PANTHER" id="PTHR35810:SF1">
    <property type="entry name" value="CYTOPLASMIC PROTEIN"/>
    <property type="match status" value="1"/>
</dbReference>
<proteinExistence type="predicted"/>
<reference evidence="1 2" key="1">
    <citation type="submission" date="2019-03" db="EMBL/GenBank/DDBJ databases">
        <title>Genomic Encyclopedia of Type Strains, Phase IV (KMG-IV): sequencing the most valuable type-strain genomes for metagenomic binning, comparative biology and taxonomic classification.</title>
        <authorList>
            <person name="Goeker M."/>
        </authorList>
    </citation>
    <scope>NUCLEOTIDE SEQUENCE [LARGE SCALE GENOMIC DNA]</scope>
    <source>
        <strain evidence="1 2">DSM 10053</strain>
    </source>
</reference>
<dbReference type="Pfam" id="PF13310">
    <property type="entry name" value="Virulence_RhuM"/>
    <property type="match status" value="1"/>
</dbReference>
<evidence type="ECO:0000313" key="1">
    <source>
        <dbReference type="EMBL" id="TCK70533.1"/>
    </source>
</evidence>
<accession>A0A4R1L114</accession>
<organism evidence="1 2">
    <name type="scientific">Lonepinella koalarum</name>
    <dbReference type="NCBI Taxonomy" id="53417"/>
    <lineage>
        <taxon>Bacteria</taxon>
        <taxon>Pseudomonadati</taxon>
        <taxon>Pseudomonadota</taxon>
        <taxon>Gammaproteobacteria</taxon>
        <taxon>Pasteurellales</taxon>
        <taxon>Pasteurellaceae</taxon>
        <taxon>Lonepinella</taxon>
    </lineage>
</organism>
<dbReference type="EMBL" id="SMGJ01000002">
    <property type="protein sequence ID" value="TCK70533.1"/>
    <property type="molecule type" value="Genomic_DNA"/>
</dbReference>
<dbReference type="PANTHER" id="PTHR35810">
    <property type="entry name" value="CYTOPLASMIC PROTEIN-RELATED"/>
    <property type="match status" value="1"/>
</dbReference>
<dbReference type="InterPro" id="IPR011204">
    <property type="entry name" value="Virulence_RhuM-like"/>
</dbReference>
<gene>
    <name evidence="1" type="ORF">EV692_0812</name>
</gene>
<comment type="caution">
    <text evidence="1">The sequence shown here is derived from an EMBL/GenBank/DDBJ whole genome shotgun (WGS) entry which is preliminary data.</text>
</comment>
<protein>
    <submittedName>
        <fullName evidence="1">Virulence RhuM family protein</fullName>
    </submittedName>
</protein>
<dbReference type="Proteomes" id="UP000295496">
    <property type="component" value="Unassembled WGS sequence"/>
</dbReference>